<dbReference type="InterPro" id="IPR010582">
    <property type="entry name" value="Catalase_immune_responsive"/>
</dbReference>
<dbReference type="GO" id="GO:0042542">
    <property type="term" value="P:response to hydrogen peroxide"/>
    <property type="evidence" value="ECO:0007669"/>
    <property type="project" value="TreeGrafter"/>
</dbReference>
<reference evidence="12" key="1">
    <citation type="submission" date="2016-11" db="EMBL/GenBank/DDBJ databases">
        <authorList>
            <person name="Guldener U."/>
        </authorList>
    </citation>
    <scope>NUCLEOTIDE SEQUENCE [LARGE SCALE GENOMIC DNA]</scope>
</reference>
<dbReference type="PROSITE" id="PS00437">
    <property type="entry name" value="CATALASE_1"/>
    <property type="match status" value="1"/>
</dbReference>
<evidence type="ECO:0000313" key="12">
    <source>
        <dbReference type="Proteomes" id="UP000183365"/>
    </source>
</evidence>
<dbReference type="InterPro" id="IPR011614">
    <property type="entry name" value="Catalase_core"/>
</dbReference>
<evidence type="ECO:0000256" key="1">
    <source>
        <dbReference type="ARBA" id="ARBA00005329"/>
    </source>
</evidence>
<comment type="similarity">
    <text evidence="1">Belongs to the catalase family.</text>
</comment>
<keyword evidence="12" id="KW-1185">Reference proteome</keyword>
<organism evidence="11 12">
    <name type="scientific">Hanseniaspora guilliermondii</name>
    <dbReference type="NCBI Taxonomy" id="56406"/>
    <lineage>
        <taxon>Eukaryota</taxon>
        <taxon>Fungi</taxon>
        <taxon>Dikarya</taxon>
        <taxon>Ascomycota</taxon>
        <taxon>Saccharomycotina</taxon>
        <taxon>Saccharomycetes</taxon>
        <taxon>Saccharomycodales</taxon>
        <taxon>Saccharomycodaceae</taxon>
        <taxon>Hanseniaspora</taxon>
    </lineage>
</organism>
<keyword evidence="4 9" id="KW-0479">Metal-binding</keyword>
<proteinExistence type="inferred from homology"/>
<dbReference type="EMBL" id="FQNF01000116">
    <property type="protein sequence ID" value="SGZ41560.1"/>
    <property type="molecule type" value="Genomic_DNA"/>
</dbReference>
<evidence type="ECO:0000256" key="3">
    <source>
        <dbReference type="ARBA" id="ARBA00022617"/>
    </source>
</evidence>
<dbReference type="PROSITE" id="PS51402">
    <property type="entry name" value="CATALASE_3"/>
    <property type="match status" value="1"/>
</dbReference>
<feature type="active site" evidence="8">
    <location>
        <position position="55"/>
    </location>
</feature>
<dbReference type="AlphaFoldDB" id="A0A1L0B4U4"/>
<dbReference type="SMART" id="SM01060">
    <property type="entry name" value="Catalase"/>
    <property type="match status" value="1"/>
</dbReference>
<dbReference type="Gene3D" id="2.40.180.10">
    <property type="entry name" value="Catalase core domain"/>
    <property type="match status" value="1"/>
</dbReference>
<evidence type="ECO:0000256" key="2">
    <source>
        <dbReference type="ARBA" id="ARBA00022559"/>
    </source>
</evidence>
<evidence type="ECO:0000256" key="9">
    <source>
        <dbReference type="PIRSR" id="PIRSR038928-2"/>
    </source>
</evidence>
<keyword evidence="6 9" id="KW-0408">Iron</keyword>
<dbReference type="InterPro" id="IPR024711">
    <property type="entry name" value="Catalase_clade1/3"/>
</dbReference>
<dbReference type="PIRSF" id="PIRSF038928">
    <property type="entry name" value="Catalase_clade1-3"/>
    <property type="match status" value="1"/>
</dbReference>
<dbReference type="SUPFAM" id="SSF56634">
    <property type="entry name" value="Heme-dependent catalase-like"/>
    <property type="match status" value="1"/>
</dbReference>
<dbReference type="PANTHER" id="PTHR11465">
    <property type="entry name" value="CATALASE"/>
    <property type="match status" value="1"/>
</dbReference>
<dbReference type="InterPro" id="IPR002226">
    <property type="entry name" value="Catalase_haem_BS"/>
</dbReference>
<dbReference type="GO" id="GO:0004096">
    <property type="term" value="F:catalase activity"/>
    <property type="evidence" value="ECO:0007669"/>
    <property type="project" value="UniProtKB-EC"/>
</dbReference>
<keyword evidence="3 9" id="KW-0349">Heme</keyword>
<dbReference type="OrthoDB" id="6880011at2759"/>
<protein>
    <submittedName>
        <fullName evidence="11">Related to Catalase T</fullName>
    </submittedName>
</protein>
<sequence length="553" mass="62735">MTEKIYSYRSGNAFTKNPLVPEYDACGNLLIKDVHHFEQMTTFNRSTNISERIVHSKGSGCFVKMKITDPLSDITVAKPFQNAGEEYEGILRMSTVAGERGTGDHSTVRDPVGTSFKFKTPYGVMDWVFNNTPVFFIRTGGTQFEHFIKSQKRDHRTGLGADYDATQFWDYLTLNPESIHQVTYLFGDRGKQVYPYFNAYSGHTLKFINKDNEVTYVQIHVIQDEGVKNIVNGDEIPIFGPDSNRAHLQSTLEAGKKYSWTCYVQTMTPQQALDFKYNVNDLTKVWSHKEYPLRKFATIETTAPIDNYFEQVEQVAMSPSNLIMDGIEPSNDPVLVARLFSYDDAHRFRFNSPNYDQLPINRPLNTECPYGYKTNNKVDHIPANLTRDGFMSLGASSDKSFISSVDNSIKFPPSAVCPITGKSAPAHSHYVGAKYRADVDTEQKGLKANQVKDHETVAKVDSNLSFMEGINEIDIEQATALYEKIYTKEQQERMAKELINHASTTKSPIVRKRIPQYWGLVNKDLGAKIAEGLNVEYEYLPLKEYCESLKTGE</sequence>
<evidence type="ECO:0000256" key="8">
    <source>
        <dbReference type="PIRSR" id="PIRSR038928-1"/>
    </source>
</evidence>
<evidence type="ECO:0000313" key="11">
    <source>
        <dbReference type="EMBL" id="SGZ41560.1"/>
    </source>
</evidence>
<comment type="cofactor">
    <cofactor evidence="9">
        <name>heme</name>
        <dbReference type="ChEBI" id="CHEBI:30413"/>
    </cofactor>
</comment>
<dbReference type="GO" id="GO:0020037">
    <property type="term" value="F:heme binding"/>
    <property type="evidence" value="ECO:0007669"/>
    <property type="project" value="InterPro"/>
</dbReference>
<dbReference type="GO" id="GO:0046872">
    <property type="term" value="F:metal ion binding"/>
    <property type="evidence" value="ECO:0007669"/>
    <property type="project" value="UniProtKB-KW"/>
</dbReference>
<evidence type="ECO:0000256" key="6">
    <source>
        <dbReference type="ARBA" id="ARBA00023004"/>
    </source>
</evidence>
<feature type="active site" evidence="8">
    <location>
        <position position="130"/>
    </location>
</feature>
<accession>A0A1L0B4U4</accession>
<dbReference type="Proteomes" id="UP000183365">
    <property type="component" value="Unassembled WGS sequence"/>
</dbReference>
<dbReference type="PRINTS" id="PR00067">
    <property type="entry name" value="CATALASE"/>
</dbReference>
<dbReference type="InterPro" id="IPR020835">
    <property type="entry name" value="Catalase_sf"/>
</dbReference>
<dbReference type="Pfam" id="PF00199">
    <property type="entry name" value="Catalase"/>
    <property type="match status" value="1"/>
</dbReference>
<keyword evidence="2" id="KW-0575">Peroxidase</keyword>
<evidence type="ECO:0000259" key="10">
    <source>
        <dbReference type="SMART" id="SM01060"/>
    </source>
</evidence>
<feature type="domain" description="Catalase core" evidence="10">
    <location>
        <begin position="7"/>
        <end position="413"/>
    </location>
</feature>
<name>A0A1L0B4U4_9ASCO</name>
<dbReference type="GO" id="GO:0005739">
    <property type="term" value="C:mitochondrion"/>
    <property type="evidence" value="ECO:0007669"/>
    <property type="project" value="TreeGrafter"/>
</dbReference>
<dbReference type="Pfam" id="PF06628">
    <property type="entry name" value="Catalase-rel"/>
    <property type="match status" value="1"/>
</dbReference>
<evidence type="ECO:0000256" key="4">
    <source>
        <dbReference type="ARBA" id="ARBA00022723"/>
    </source>
</evidence>
<evidence type="ECO:0000256" key="7">
    <source>
        <dbReference type="ARBA" id="ARBA00023324"/>
    </source>
</evidence>
<keyword evidence="5" id="KW-0560">Oxidoreductase</keyword>
<dbReference type="VEuPathDB" id="FungiDB:HGUI_03761"/>
<keyword evidence="7" id="KW-0376">Hydrogen peroxide</keyword>
<feature type="binding site" description="axial binding residue" evidence="9">
    <location>
        <position position="342"/>
    </location>
    <ligand>
        <name>heme</name>
        <dbReference type="ChEBI" id="CHEBI:30413"/>
    </ligand>
    <ligandPart>
        <name>Fe</name>
        <dbReference type="ChEBI" id="CHEBI:18248"/>
    </ligandPart>
</feature>
<evidence type="ECO:0000256" key="5">
    <source>
        <dbReference type="ARBA" id="ARBA00023002"/>
    </source>
</evidence>
<dbReference type="PANTHER" id="PTHR11465:SF62">
    <property type="entry name" value="CATALASE T"/>
    <property type="match status" value="1"/>
</dbReference>
<dbReference type="GO" id="GO:0042744">
    <property type="term" value="P:hydrogen peroxide catabolic process"/>
    <property type="evidence" value="ECO:0007669"/>
    <property type="project" value="UniProtKB-KW"/>
</dbReference>
<dbReference type="InterPro" id="IPR018028">
    <property type="entry name" value="Catalase"/>
</dbReference>
<gene>
    <name evidence="11" type="ORF">HGUI_03761</name>
</gene>
<dbReference type="GO" id="GO:0005777">
    <property type="term" value="C:peroxisome"/>
    <property type="evidence" value="ECO:0007669"/>
    <property type="project" value="TreeGrafter"/>
</dbReference>